<comment type="caution">
    <text evidence="1">The sequence shown here is derived from an EMBL/GenBank/DDBJ whole genome shotgun (WGS) entry which is preliminary data.</text>
</comment>
<proteinExistence type="predicted"/>
<name>I9LCJ6_9FIRM</name>
<dbReference type="RefSeq" id="WP_007934775.1">
    <property type="nucleotide sequence ID" value="NZ_AKVJ01000028.1"/>
</dbReference>
<reference evidence="1 2" key="1">
    <citation type="journal article" date="2012" name="J. Bacteriol.">
        <title>Draft Genome Sequences for Two Metal-Reducing Pelosinus fermentans Strains Isolated from a Cr(VI)-Contaminated Site and for Type Strain R7.</title>
        <authorList>
            <person name="Brown S.D."/>
            <person name="Podar M."/>
            <person name="Klingeman D.M."/>
            <person name="Johnson C.M."/>
            <person name="Yang Z.K."/>
            <person name="Utturkar S.M."/>
            <person name="Land M.L."/>
            <person name="Mosher J.J."/>
            <person name="Hurt R.A.Jr."/>
            <person name="Phelps T.J."/>
            <person name="Palumbo A.V."/>
            <person name="Arkin A.P."/>
            <person name="Hazen T.C."/>
            <person name="Elias D.A."/>
        </authorList>
    </citation>
    <scope>NUCLEOTIDE SEQUENCE [LARGE SCALE GENOMIC DNA]</scope>
    <source>
        <strain evidence="1 2">B4</strain>
    </source>
</reference>
<dbReference type="PATRIC" id="fig|1149862.3.peg.2601"/>
<gene>
    <name evidence="1" type="ORF">FB4_3638</name>
</gene>
<sequence>MEVVFEYEFDGIVYPENNPPPKLINDLLDALEPFLLPTLNLNQAE</sequence>
<protein>
    <submittedName>
        <fullName evidence="1">Uncharacterized protein</fullName>
    </submittedName>
</protein>
<dbReference type="Proteomes" id="UP000004324">
    <property type="component" value="Unassembled WGS sequence"/>
</dbReference>
<accession>I9LCJ6</accession>
<keyword evidence="2" id="KW-1185">Reference proteome</keyword>
<evidence type="ECO:0000313" key="2">
    <source>
        <dbReference type="Proteomes" id="UP000004324"/>
    </source>
</evidence>
<organism evidence="1 2">
    <name type="scientific">Pelosinus fermentans B4</name>
    <dbReference type="NCBI Taxonomy" id="1149862"/>
    <lineage>
        <taxon>Bacteria</taxon>
        <taxon>Bacillati</taxon>
        <taxon>Bacillota</taxon>
        <taxon>Negativicutes</taxon>
        <taxon>Selenomonadales</taxon>
        <taxon>Sporomusaceae</taxon>
        <taxon>Pelosinus</taxon>
    </lineage>
</organism>
<evidence type="ECO:0000313" key="1">
    <source>
        <dbReference type="EMBL" id="EIW18164.1"/>
    </source>
</evidence>
<dbReference type="EMBL" id="AKVJ01000028">
    <property type="protein sequence ID" value="EIW18164.1"/>
    <property type="molecule type" value="Genomic_DNA"/>
</dbReference>
<dbReference type="AlphaFoldDB" id="I9LCJ6"/>